<dbReference type="InterPro" id="IPR003122">
    <property type="entry name" value="Tar_rcpt_lig-bd"/>
</dbReference>
<evidence type="ECO:0000259" key="14">
    <source>
        <dbReference type="PROSITE" id="PS50111"/>
    </source>
</evidence>
<evidence type="ECO:0000256" key="7">
    <source>
        <dbReference type="ARBA" id="ARBA00022989"/>
    </source>
</evidence>
<comment type="similarity">
    <text evidence="10">Belongs to the methyl-accepting chemotaxis (MCP) protein family.</text>
</comment>
<dbReference type="RefSeq" id="WP_425266924.1">
    <property type="nucleotide sequence ID" value="NZ_FCOE02000047.1"/>
</dbReference>
<evidence type="ECO:0000256" key="1">
    <source>
        <dbReference type="ARBA" id="ARBA00004429"/>
    </source>
</evidence>
<evidence type="ECO:0000256" key="2">
    <source>
        <dbReference type="ARBA" id="ARBA00022475"/>
    </source>
</evidence>
<dbReference type="GO" id="GO:0007165">
    <property type="term" value="P:signal transduction"/>
    <property type="evidence" value="ECO:0007669"/>
    <property type="project" value="UniProtKB-KW"/>
</dbReference>
<dbReference type="SMART" id="SM00304">
    <property type="entry name" value="HAMP"/>
    <property type="match status" value="1"/>
</dbReference>
<dbReference type="InterPro" id="IPR003660">
    <property type="entry name" value="HAMP_dom"/>
</dbReference>
<reference evidence="16" key="1">
    <citation type="submission" date="2016-01" db="EMBL/GenBank/DDBJ databases">
        <authorList>
            <person name="Peeters C."/>
        </authorList>
    </citation>
    <scope>NUCLEOTIDE SEQUENCE [LARGE SCALE GENOMIC DNA]</scope>
    <source>
        <strain evidence="16">LMG 29323</strain>
    </source>
</reference>
<evidence type="ECO:0000256" key="4">
    <source>
        <dbReference type="ARBA" id="ARBA00022500"/>
    </source>
</evidence>
<feature type="domain" description="HAMP" evidence="15">
    <location>
        <begin position="196"/>
        <end position="248"/>
    </location>
</feature>
<evidence type="ECO:0000256" key="5">
    <source>
        <dbReference type="ARBA" id="ARBA00022519"/>
    </source>
</evidence>
<keyword evidence="9 11" id="KW-0807">Transducer</keyword>
<evidence type="ECO:0000259" key="15">
    <source>
        <dbReference type="PROSITE" id="PS50885"/>
    </source>
</evidence>
<dbReference type="GO" id="GO:0006935">
    <property type="term" value="P:chemotaxis"/>
    <property type="evidence" value="ECO:0007669"/>
    <property type="project" value="UniProtKB-KW"/>
</dbReference>
<feature type="domain" description="Methyl-accepting transducer" evidence="14">
    <location>
        <begin position="253"/>
        <end position="482"/>
    </location>
</feature>
<evidence type="ECO:0000256" key="9">
    <source>
        <dbReference type="ARBA" id="ARBA00023224"/>
    </source>
</evidence>
<dbReference type="CDD" id="cd11386">
    <property type="entry name" value="MCP_signal"/>
    <property type="match status" value="1"/>
</dbReference>
<dbReference type="InterPro" id="IPR004090">
    <property type="entry name" value="Chemotax_Me-accpt_rcpt"/>
</dbReference>
<keyword evidence="3" id="KW-0488">Methylation</keyword>
<feature type="coiled-coil region" evidence="12">
    <location>
        <begin position="460"/>
        <end position="491"/>
    </location>
</feature>
<comment type="caution">
    <text evidence="16">The sequence shown here is derived from an EMBL/GenBank/DDBJ whole genome shotgun (WGS) entry which is preliminary data.</text>
</comment>
<accession>A0A158DSE9</accession>
<organism evidence="16 17">
    <name type="scientific">Caballeronia pedi</name>
    <dbReference type="NCBI Taxonomy" id="1777141"/>
    <lineage>
        <taxon>Bacteria</taxon>
        <taxon>Pseudomonadati</taxon>
        <taxon>Pseudomonadota</taxon>
        <taxon>Betaproteobacteria</taxon>
        <taxon>Burkholderiales</taxon>
        <taxon>Burkholderiaceae</taxon>
        <taxon>Caballeronia</taxon>
    </lineage>
</organism>
<comment type="subcellular location">
    <subcellularLocation>
        <location evidence="1">Cell inner membrane</location>
        <topology evidence="1">Multi-pass membrane protein</topology>
    </subcellularLocation>
</comment>
<evidence type="ECO:0000256" key="12">
    <source>
        <dbReference type="SAM" id="Coils"/>
    </source>
</evidence>
<dbReference type="Pfam" id="PF00672">
    <property type="entry name" value="HAMP"/>
    <property type="match status" value="1"/>
</dbReference>
<dbReference type="Proteomes" id="UP000054911">
    <property type="component" value="Unassembled WGS sequence"/>
</dbReference>
<dbReference type="Gene3D" id="1.10.287.950">
    <property type="entry name" value="Methyl-accepting chemotaxis protein"/>
    <property type="match status" value="1"/>
</dbReference>
<evidence type="ECO:0000256" key="6">
    <source>
        <dbReference type="ARBA" id="ARBA00022692"/>
    </source>
</evidence>
<dbReference type="PRINTS" id="PR00260">
    <property type="entry name" value="CHEMTRNSDUCR"/>
</dbReference>
<feature type="region of interest" description="Disordered" evidence="13">
    <location>
        <begin position="506"/>
        <end position="527"/>
    </location>
</feature>
<dbReference type="PROSITE" id="PS50111">
    <property type="entry name" value="CHEMOTAXIS_TRANSDUC_2"/>
    <property type="match status" value="1"/>
</dbReference>
<dbReference type="AlphaFoldDB" id="A0A158DSE9"/>
<evidence type="ECO:0000313" key="17">
    <source>
        <dbReference type="Proteomes" id="UP000054911"/>
    </source>
</evidence>
<keyword evidence="6" id="KW-0812">Transmembrane</keyword>
<keyword evidence="5" id="KW-0997">Cell inner membrane</keyword>
<dbReference type="GO" id="GO:0004888">
    <property type="term" value="F:transmembrane signaling receptor activity"/>
    <property type="evidence" value="ECO:0007669"/>
    <property type="project" value="InterPro"/>
</dbReference>
<sequence length="561" mass="59272">MALLGVLLIAIGTVGSIGMSRSGEITRGLYSDQLPAAVSVAKAEMFVARERLSFDRAALNVGTPAAEEPITRGALMRRMSDEAWARYSALPQDANEKQTAEAFNEKRLAMQKLLDEGYAHVRANERDKLISDANAMQVKYNELAKLGTDLDKMQFETSKAAYEDGQAVLSRFRILSFGSIGVGLVVAVLSWLSLRRKIGGPIDAALAQFDAIAAGDLRRNVEIKSKDEMGQLLSGLAQMQSKLAETVRNVRSGSESIASASKQIAAGNVDLSSRTEEQAAALQETASSMEELTSTVKQNAENARQASSLAANASEIANKGSHVVSDVVTTMGQINQSSTKIADIISIIEGIAFQTNILALNAAVEAARAGEEGRGFAVVAGEVRTLAQRSSAAAKEIKELIEASVERVKAGSALVDHAGQTMTDIIGAVQRVTDIMGEIAAASEEQSTGIEQVGRAVTQMDEVTQQNAALVEEAAAAAQSLEDQANALRTSVATFRLSNDADSAIRPAPGITGSKVTVSPRPAPRRLEPSITKRSAKAAPVAVAKTATTVTADVSGDWERF</sequence>
<evidence type="ECO:0000256" key="8">
    <source>
        <dbReference type="ARBA" id="ARBA00023136"/>
    </source>
</evidence>
<dbReference type="CDD" id="cd06225">
    <property type="entry name" value="HAMP"/>
    <property type="match status" value="1"/>
</dbReference>
<keyword evidence="12" id="KW-0175">Coiled coil</keyword>
<dbReference type="EMBL" id="FCOE02000047">
    <property type="protein sequence ID" value="SAK97514.1"/>
    <property type="molecule type" value="Genomic_DNA"/>
</dbReference>
<dbReference type="InterPro" id="IPR004089">
    <property type="entry name" value="MCPsignal_dom"/>
</dbReference>
<keyword evidence="7" id="KW-1133">Transmembrane helix</keyword>
<keyword evidence="8" id="KW-0472">Membrane</keyword>
<dbReference type="SUPFAM" id="SSF58104">
    <property type="entry name" value="Methyl-accepting chemotaxis protein (MCP) signaling domain"/>
    <property type="match status" value="1"/>
</dbReference>
<keyword evidence="17" id="KW-1185">Reference proteome</keyword>
<dbReference type="GO" id="GO:0005886">
    <property type="term" value="C:plasma membrane"/>
    <property type="evidence" value="ECO:0007669"/>
    <property type="project" value="UniProtKB-SubCell"/>
</dbReference>
<dbReference type="PROSITE" id="PS50885">
    <property type="entry name" value="HAMP"/>
    <property type="match status" value="1"/>
</dbReference>
<evidence type="ECO:0000256" key="11">
    <source>
        <dbReference type="PROSITE-ProRule" id="PRU00284"/>
    </source>
</evidence>
<evidence type="ECO:0000313" key="16">
    <source>
        <dbReference type="EMBL" id="SAK97514.1"/>
    </source>
</evidence>
<keyword evidence="4" id="KW-0145">Chemotaxis</keyword>
<keyword evidence="2" id="KW-1003">Cell membrane</keyword>
<evidence type="ECO:0000256" key="13">
    <source>
        <dbReference type="SAM" id="MobiDB-lite"/>
    </source>
</evidence>
<evidence type="ECO:0000256" key="3">
    <source>
        <dbReference type="ARBA" id="ARBA00022481"/>
    </source>
</evidence>
<dbReference type="STRING" id="1777141.AWB80_07368"/>
<gene>
    <name evidence="16" type="ORF">AWB80_07368</name>
</gene>
<dbReference type="Pfam" id="PF00015">
    <property type="entry name" value="MCPsignal"/>
    <property type="match status" value="1"/>
</dbReference>
<dbReference type="InterPro" id="IPR051310">
    <property type="entry name" value="MCP_chemotaxis"/>
</dbReference>
<protein>
    <submittedName>
        <fullName evidence="16">Methyl-accepting chemotaxis sensory transducer</fullName>
    </submittedName>
</protein>
<dbReference type="Pfam" id="PF02203">
    <property type="entry name" value="TarH"/>
    <property type="match status" value="1"/>
</dbReference>
<dbReference type="PANTHER" id="PTHR43531">
    <property type="entry name" value="PROTEIN ICFG"/>
    <property type="match status" value="1"/>
</dbReference>
<dbReference type="PANTHER" id="PTHR43531:SF14">
    <property type="entry name" value="METHYL-ACCEPTING CHEMOTAXIS PROTEIN I-RELATED"/>
    <property type="match status" value="1"/>
</dbReference>
<dbReference type="FunFam" id="1.10.287.950:FF:000001">
    <property type="entry name" value="Methyl-accepting chemotaxis sensory transducer"/>
    <property type="match status" value="1"/>
</dbReference>
<evidence type="ECO:0000256" key="10">
    <source>
        <dbReference type="ARBA" id="ARBA00029447"/>
    </source>
</evidence>
<proteinExistence type="inferred from homology"/>
<dbReference type="SMART" id="SM00283">
    <property type="entry name" value="MA"/>
    <property type="match status" value="1"/>
</dbReference>
<name>A0A158DSE9_9BURK</name>